<evidence type="ECO:0000259" key="1">
    <source>
        <dbReference type="Pfam" id="PF09509"/>
    </source>
</evidence>
<dbReference type="Proteomes" id="UP000198949">
    <property type="component" value="Unassembled WGS sequence"/>
</dbReference>
<dbReference type="Pfam" id="PF09509">
    <property type="entry name" value="Hypoth_Ymh"/>
    <property type="match status" value="1"/>
</dbReference>
<protein>
    <recommendedName>
        <fullName evidence="1">Conserved hypothetical protein CHP02391 domain-containing protein</fullName>
    </recommendedName>
</protein>
<evidence type="ECO:0000313" key="2">
    <source>
        <dbReference type="EMBL" id="SDD15714.1"/>
    </source>
</evidence>
<dbReference type="AlphaFoldDB" id="A0A1G6SGD5"/>
<sequence>MNDELAHERLVEILKIIDDWRELYNRRWGLKNYPENPRLAREVDEGFDRVRARTRFARDVAIAMGEEQLAALIVEHEEGMYGGHPYTQARNAIVEAIAILAQREELAEILGPVGPRLSAAELHPVIWGAAAGLWDDGHHRAAVQTASTALEGTLQAIATPALSGENLSILFSLTDPTESSPRLRIQDVDPASKTWKSAHEGALALVRGAFMGIRNLVSHPQWPEPTEAEALEMLAVLSYMAHLVDRSERVEAP</sequence>
<reference evidence="3" key="1">
    <citation type="submission" date="2016-10" db="EMBL/GenBank/DDBJ databases">
        <authorList>
            <person name="Varghese N."/>
            <person name="Submissions S."/>
        </authorList>
    </citation>
    <scope>NUCLEOTIDE SEQUENCE [LARGE SCALE GENOMIC DNA]</scope>
    <source>
        <strain evidence="3">CGMCC 4.3516</strain>
    </source>
</reference>
<accession>A0A1G6SGD5</accession>
<evidence type="ECO:0000313" key="3">
    <source>
        <dbReference type="Proteomes" id="UP000198949"/>
    </source>
</evidence>
<feature type="domain" description="Conserved hypothetical protein CHP02391" evidence="1">
    <location>
        <begin position="121"/>
        <end position="242"/>
    </location>
</feature>
<dbReference type="EMBL" id="FNAD01000002">
    <property type="protein sequence ID" value="SDD15714.1"/>
    <property type="molecule type" value="Genomic_DNA"/>
</dbReference>
<name>A0A1G6SGD5_9ACTN</name>
<dbReference type="RefSeq" id="WP_177154782.1">
    <property type="nucleotide sequence ID" value="NZ_FNAD01000002.1"/>
</dbReference>
<dbReference type="STRING" id="58114.SAMN05216270_10275"/>
<organism evidence="2 3">
    <name type="scientific">Glycomyces harbinensis</name>
    <dbReference type="NCBI Taxonomy" id="58114"/>
    <lineage>
        <taxon>Bacteria</taxon>
        <taxon>Bacillati</taxon>
        <taxon>Actinomycetota</taxon>
        <taxon>Actinomycetes</taxon>
        <taxon>Glycomycetales</taxon>
        <taxon>Glycomycetaceae</taxon>
        <taxon>Glycomyces</taxon>
    </lineage>
</organism>
<gene>
    <name evidence="2" type="ORF">SAMN05216270_10275</name>
</gene>
<proteinExistence type="predicted"/>
<dbReference type="InterPro" id="IPR012654">
    <property type="entry name" value="CHP02391"/>
</dbReference>
<keyword evidence="3" id="KW-1185">Reference proteome</keyword>